<dbReference type="Proteomes" id="UP000054196">
    <property type="component" value="Unassembled WGS sequence"/>
</dbReference>
<dbReference type="RefSeq" id="XP_007389463.1">
    <property type="nucleotide sequence ID" value="XM_007389401.1"/>
</dbReference>
<dbReference type="KEGG" id="psq:PUNSTDRAFT_31810"/>
<protein>
    <submittedName>
        <fullName evidence="2">Uncharacterized protein</fullName>
    </submittedName>
</protein>
<dbReference type="EMBL" id="JH687652">
    <property type="protein sequence ID" value="EIN03307.1"/>
    <property type="molecule type" value="Genomic_DNA"/>
</dbReference>
<dbReference type="HOGENOM" id="CLU_1735799_0_0_1"/>
<dbReference type="RefSeq" id="XP_007389413.1">
    <property type="nucleotide sequence ID" value="XM_007389351.1"/>
</dbReference>
<evidence type="ECO:0000313" key="2">
    <source>
        <dbReference type="EMBL" id="EIN03360.1"/>
    </source>
</evidence>
<feature type="non-terminal residue" evidence="2">
    <location>
        <position position="141"/>
    </location>
</feature>
<sequence length="141" mass="15951">CEYCDDPQDIENRDKRPVIHLSKAGLCPNAPDKVRAEALRILMKRAGMEEHPVLGTGSVDSPVDVDSQVQVSGKKRKVDSGAMDQFVDRAMTQAEEDEANLRFLRFIIHTNTSFRAAENHYFDQFLAIVRPSYSPPTRYVL</sequence>
<dbReference type="GeneID" id="18882169"/>
<evidence type="ECO:0000313" key="1">
    <source>
        <dbReference type="EMBL" id="EIN03307.1"/>
    </source>
</evidence>
<organism evidence="2 3">
    <name type="scientific">Punctularia strigosozonata (strain HHB-11173)</name>
    <name type="common">White-rot fungus</name>
    <dbReference type="NCBI Taxonomy" id="741275"/>
    <lineage>
        <taxon>Eukaryota</taxon>
        <taxon>Fungi</taxon>
        <taxon>Dikarya</taxon>
        <taxon>Basidiomycota</taxon>
        <taxon>Agaricomycotina</taxon>
        <taxon>Agaricomycetes</taxon>
        <taxon>Corticiales</taxon>
        <taxon>Punctulariaceae</taxon>
        <taxon>Punctularia</taxon>
    </lineage>
</organism>
<dbReference type="AlphaFoldDB" id="R7RZ01"/>
<dbReference type="GeneID" id="18882285"/>
<gene>
    <name evidence="1" type="ORF">PUNSTDRAFT_31810</name>
    <name evidence="2" type="ORF">PUNSTDRAFT_36634</name>
</gene>
<dbReference type="KEGG" id="psq:PUNSTDRAFT_36634"/>
<reference evidence="3" key="1">
    <citation type="journal article" date="2012" name="Science">
        <title>The Paleozoic origin of enzymatic lignin decomposition reconstructed from 31 fungal genomes.</title>
        <authorList>
            <person name="Floudas D."/>
            <person name="Binder M."/>
            <person name="Riley R."/>
            <person name="Barry K."/>
            <person name="Blanchette R.A."/>
            <person name="Henrissat B."/>
            <person name="Martinez A.T."/>
            <person name="Otillar R."/>
            <person name="Spatafora J.W."/>
            <person name="Yadav J.S."/>
            <person name="Aerts A."/>
            <person name="Benoit I."/>
            <person name="Boyd A."/>
            <person name="Carlson A."/>
            <person name="Copeland A."/>
            <person name="Coutinho P.M."/>
            <person name="de Vries R.P."/>
            <person name="Ferreira P."/>
            <person name="Findley K."/>
            <person name="Foster B."/>
            <person name="Gaskell J."/>
            <person name="Glotzer D."/>
            <person name="Gorecki P."/>
            <person name="Heitman J."/>
            <person name="Hesse C."/>
            <person name="Hori C."/>
            <person name="Igarashi K."/>
            <person name="Jurgens J.A."/>
            <person name="Kallen N."/>
            <person name="Kersten P."/>
            <person name="Kohler A."/>
            <person name="Kuees U."/>
            <person name="Kumar T.K.A."/>
            <person name="Kuo A."/>
            <person name="LaButti K."/>
            <person name="Larrondo L.F."/>
            <person name="Lindquist E."/>
            <person name="Ling A."/>
            <person name="Lombard V."/>
            <person name="Lucas S."/>
            <person name="Lundell T."/>
            <person name="Martin R."/>
            <person name="McLaughlin D.J."/>
            <person name="Morgenstern I."/>
            <person name="Morin E."/>
            <person name="Murat C."/>
            <person name="Nagy L.G."/>
            <person name="Nolan M."/>
            <person name="Ohm R.A."/>
            <person name="Patyshakuliyeva A."/>
            <person name="Rokas A."/>
            <person name="Ruiz-Duenas F.J."/>
            <person name="Sabat G."/>
            <person name="Salamov A."/>
            <person name="Samejima M."/>
            <person name="Schmutz J."/>
            <person name="Slot J.C."/>
            <person name="St John F."/>
            <person name="Stenlid J."/>
            <person name="Sun H."/>
            <person name="Sun S."/>
            <person name="Syed K."/>
            <person name="Tsang A."/>
            <person name="Wiebenga A."/>
            <person name="Young D."/>
            <person name="Pisabarro A."/>
            <person name="Eastwood D.C."/>
            <person name="Martin F."/>
            <person name="Cullen D."/>
            <person name="Grigoriev I.V."/>
            <person name="Hibbett D.S."/>
        </authorList>
    </citation>
    <scope>NUCLEOTIDE SEQUENCE [LARGE SCALE GENOMIC DNA]</scope>
    <source>
        <strain evidence="3">HHB-11173 SS5</strain>
    </source>
</reference>
<dbReference type="EMBL" id="JH687610">
    <property type="protein sequence ID" value="EIN03360.1"/>
    <property type="molecule type" value="Genomic_DNA"/>
</dbReference>
<keyword evidence="3" id="KW-1185">Reference proteome</keyword>
<evidence type="ECO:0000313" key="3">
    <source>
        <dbReference type="Proteomes" id="UP000054196"/>
    </source>
</evidence>
<dbReference type="OMA" id="CKYCPAS"/>
<feature type="non-terminal residue" evidence="2">
    <location>
        <position position="1"/>
    </location>
</feature>
<proteinExistence type="predicted"/>
<dbReference type="OrthoDB" id="3049142at2759"/>
<reference evidence="2" key="2">
    <citation type="submission" date="2012-05" db="EMBL/GenBank/DDBJ databases">
        <title>The Paleozoic origin of enzymatic mechanisms for decay of lignin reconstructed using 31 fungal genomes.</title>
        <authorList>
            <consortium name="US DOE Joint Genome Institute (JGI-PGF)"/>
            <person name="Floudas D."/>
            <person name="Binder M."/>
            <person name="Riley R."/>
            <person name="Barry K."/>
            <person name="Blanchette R.A."/>
            <person name="Henrissat B."/>
            <person name="Martinez A.T."/>
            <person name="Otillar R."/>
            <person name="Spatafora J.W."/>
            <person name="Yadav J.S."/>
            <person name="Aerts A."/>
            <person name="Benoit I."/>
            <person name="Boyd A."/>
            <person name="Carlson A."/>
            <person name="Copeland A."/>
            <person name="Coutinho P.M."/>
            <person name="de Vries R.P."/>
            <person name="Ferreira P."/>
            <person name="Findley K."/>
            <person name="Foster B."/>
            <person name="Gaskell J."/>
            <person name="Glotzer D."/>
            <person name="Gorecki P."/>
            <person name="Heitman J."/>
            <person name="Hesse C."/>
            <person name="Hori C."/>
            <person name="Igarashi K."/>
            <person name="Jurgens J.A."/>
            <person name="Kallen N."/>
            <person name="Kersten P."/>
            <person name="Kohler A."/>
            <person name="Kues U."/>
            <person name="Kumar T.K."/>
            <person name="Kuo A."/>
            <person name="LaButti K."/>
            <person name="Larrondo L.F."/>
            <person name="Lindquist E."/>
            <person name="Ling A."/>
            <person name="Lombard V."/>
            <person name="Lucas S."/>
            <person name="Lundell T."/>
            <person name="Martin R."/>
            <person name="McLaughlin D.J."/>
            <person name="Morgenstern I."/>
            <person name="Morin E."/>
            <person name="Murat C."/>
            <person name="Nagy L.G."/>
            <person name="Nolan M."/>
            <person name="Ohm R.A."/>
            <person name="Patyshakuliyeva A."/>
            <person name="Rokas A."/>
            <person name="Ruiz-Duenas F.J."/>
            <person name="Sabat G."/>
            <person name="Salamov A."/>
            <person name="Samejima M."/>
            <person name="Schmutz J."/>
            <person name="Slot J.C."/>
            <person name="St Johnn"/>
            <person name="F"/>
            <person name="Stenlid J."/>
            <person name="Sun H."/>
            <person name="Sun S."/>
            <person name="Syed K."/>
            <person name="Tsang A."/>
            <person name="Wiebenga A."/>
            <person name="Young D."/>
            <person name="Pisabarro A."/>
            <person name="Eastwood D.C."/>
            <person name="Martin F."/>
            <person name="Cullen D."/>
            <person name="Grigoriev I.V."/>
            <person name="Hibbett D.S."/>
        </authorList>
    </citation>
    <scope>NUCLEOTIDE SEQUENCE</scope>
    <source>
        <strain evidence="2">HHB-11173 SS5</strain>
    </source>
</reference>
<accession>R7RZ01</accession>
<name>R7RZ01_PUNST</name>